<dbReference type="Gene3D" id="3.40.50.720">
    <property type="entry name" value="NAD(P)-binding Rossmann-like Domain"/>
    <property type="match status" value="1"/>
</dbReference>
<feature type="domain" description="Gfo/Idh/MocA-like oxidoreductase N-terminal" evidence="1">
    <location>
        <begin position="10"/>
        <end position="124"/>
    </location>
</feature>
<evidence type="ECO:0000313" key="3">
    <source>
        <dbReference type="EMBL" id="QEK51325.1"/>
    </source>
</evidence>
<evidence type="ECO:0000259" key="1">
    <source>
        <dbReference type="Pfam" id="PF01408"/>
    </source>
</evidence>
<reference evidence="3 4" key="1">
    <citation type="submission" date="2019-08" db="EMBL/GenBank/DDBJ databases">
        <title>Pedobacter sp. nov., isolated from Han river, South Korea.</title>
        <authorList>
            <person name="Lee D.-H."/>
            <person name="Kim Y.-S."/>
            <person name="Hwang E.-M."/>
            <person name="Le Tran T.C."/>
            <person name="Cha C.-J."/>
        </authorList>
    </citation>
    <scope>NUCLEOTIDE SEQUENCE [LARGE SCALE GENOMIC DNA]</scope>
    <source>
        <strain evidence="3 4">CJ43</strain>
    </source>
</reference>
<dbReference type="Gene3D" id="3.30.360.10">
    <property type="entry name" value="Dihydrodipicolinate Reductase, domain 2"/>
    <property type="match status" value="1"/>
</dbReference>
<dbReference type="Pfam" id="PF22725">
    <property type="entry name" value="GFO_IDH_MocA_C3"/>
    <property type="match status" value="1"/>
</dbReference>
<dbReference type="PANTHER" id="PTHR43377:SF1">
    <property type="entry name" value="BILIVERDIN REDUCTASE A"/>
    <property type="match status" value="1"/>
</dbReference>
<dbReference type="EMBL" id="CP043329">
    <property type="protein sequence ID" value="QEK51325.1"/>
    <property type="molecule type" value="Genomic_DNA"/>
</dbReference>
<dbReference type="RefSeq" id="WP_149074341.1">
    <property type="nucleotide sequence ID" value="NZ_CP043329.1"/>
</dbReference>
<organism evidence="3 4">
    <name type="scientific">Pedobacter aquae</name>
    <dbReference type="NCBI Taxonomy" id="2605747"/>
    <lineage>
        <taxon>Bacteria</taxon>
        <taxon>Pseudomonadati</taxon>
        <taxon>Bacteroidota</taxon>
        <taxon>Sphingobacteriia</taxon>
        <taxon>Sphingobacteriales</taxon>
        <taxon>Sphingobacteriaceae</taxon>
        <taxon>Pedobacter</taxon>
    </lineage>
</organism>
<dbReference type="InterPro" id="IPR000683">
    <property type="entry name" value="Gfo/Idh/MocA-like_OxRdtase_N"/>
</dbReference>
<dbReference type="Proteomes" id="UP000323653">
    <property type="component" value="Chromosome"/>
</dbReference>
<evidence type="ECO:0000259" key="2">
    <source>
        <dbReference type="Pfam" id="PF22725"/>
    </source>
</evidence>
<dbReference type="Pfam" id="PF01408">
    <property type="entry name" value="GFO_IDH_MocA"/>
    <property type="match status" value="1"/>
</dbReference>
<dbReference type="InterPro" id="IPR055170">
    <property type="entry name" value="GFO_IDH_MocA-like_dom"/>
</dbReference>
<dbReference type="InterPro" id="IPR051450">
    <property type="entry name" value="Gfo/Idh/MocA_Oxidoreductases"/>
</dbReference>
<accession>A0A5C0VF93</accession>
<dbReference type="PANTHER" id="PTHR43377">
    <property type="entry name" value="BILIVERDIN REDUCTASE A"/>
    <property type="match status" value="1"/>
</dbReference>
<proteinExistence type="predicted"/>
<dbReference type="SUPFAM" id="SSF51735">
    <property type="entry name" value="NAD(P)-binding Rossmann-fold domains"/>
    <property type="match status" value="1"/>
</dbReference>
<gene>
    <name evidence="3" type="ORF">FYC62_06330</name>
</gene>
<evidence type="ECO:0000313" key="4">
    <source>
        <dbReference type="Proteomes" id="UP000323653"/>
    </source>
</evidence>
<sequence>MMENYKPSLGFLGVGWIGKNRMKAVAQANIAEITVIADQSVEILSAVNLDKQVFKANNLNGLLSYQPDAVVIATPSAMHTQQCLEALNHQTAVFCQKPLGRNALETAEIIETAKKQNRLLGVDFSYRFTCFKALHHLISEGQLGKIHAIEMCFHNAYGPDKGWFYQKQLSGGGCVIDLGVHLIDLAFWCLGNQAISVKNSLLYAKGKRLKYPVQEVEDYAVAIMEAEDGTALQLNCSWNLPAGKEAEIYFKVYGEYGGAAFQNKNGSFYDFEVLKFEGTKTTVLESGKANWGGKALIHWCKQLAVSKAYHPEIEGALKVSQVIDAIYEKA</sequence>
<protein>
    <submittedName>
        <fullName evidence="3">Gfo/Idh/MocA family oxidoreductase</fullName>
    </submittedName>
</protein>
<dbReference type="AlphaFoldDB" id="A0A5C0VF93"/>
<dbReference type="GO" id="GO:0000166">
    <property type="term" value="F:nucleotide binding"/>
    <property type="evidence" value="ECO:0007669"/>
    <property type="project" value="InterPro"/>
</dbReference>
<name>A0A5C0VF93_9SPHI</name>
<dbReference type="InterPro" id="IPR036291">
    <property type="entry name" value="NAD(P)-bd_dom_sf"/>
</dbReference>
<feature type="domain" description="GFO/IDH/MocA-like oxidoreductase" evidence="2">
    <location>
        <begin position="131"/>
        <end position="258"/>
    </location>
</feature>
<keyword evidence="4" id="KW-1185">Reference proteome</keyword>
<dbReference type="SUPFAM" id="SSF55347">
    <property type="entry name" value="Glyceraldehyde-3-phosphate dehydrogenase-like, C-terminal domain"/>
    <property type="match status" value="1"/>
</dbReference>
<dbReference type="KEGG" id="pej:FYC62_06330"/>